<evidence type="ECO:0000313" key="3">
    <source>
        <dbReference type="EMBL" id="KAF6750687.1"/>
    </source>
</evidence>
<dbReference type="Proteomes" id="UP000521943">
    <property type="component" value="Unassembled WGS sequence"/>
</dbReference>
<name>A0A8H6HQW6_9AGAR</name>
<keyword evidence="4" id="KW-1185">Reference proteome</keyword>
<dbReference type="AlphaFoldDB" id="A0A8H6HQW6"/>
<protein>
    <submittedName>
        <fullName evidence="3">Uncharacterized protein</fullName>
    </submittedName>
</protein>
<sequence length="246" mass="27712">MRSKLDVKPSLPVKVETEDDSIVYLGTELPSTYNPPRRASKHLHGMNVSLFVGGPLDSQITSQEYVDHLMDATSSVKHEHKETDIFSTPVKKPYAKLELATPSVASECESVHLSSPTAAEQQTWDHQVDSSPMMESQADILIVQQRRDEALFAVKEYNRILEKAGFRQPSTPTPSPKRNSPCHHPLISKDTVTQLQKERNADRKAWITMLDEAREALHKARSELELEKGRVMELEIALDEHGVVLK</sequence>
<reference evidence="3 4" key="1">
    <citation type="submission" date="2020-07" db="EMBL/GenBank/DDBJ databases">
        <title>Comparative genomics of pyrophilous fungi reveals a link between fire events and developmental genes.</title>
        <authorList>
            <consortium name="DOE Joint Genome Institute"/>
            <person name="Steindorff A.S."/>
            <person name="Carver A."/>
            <person name="Calhoun S."/>
            <person name="Stillman K."/>
            <person name="Liu H."/>
            <person name="Lipzen A."/>
            <person name="Pangilinan J."/>
            <person name="Labutti K."/>
            <person name="Bruns T.D."/>
            <person name="Grigoriev I.V."/>
        </authorList>
    </citation>
    <scope>NUCLEOTIDE SEQUENCE [LARGE SCALE GENOMIC DNA]</scope>
    <source>
        <strain evidence="3 4">CBS 144469</strain>
    </source>
</reference>
<evidence type="ECO:0000313" key="4">
    <source>
        <dbReference type="Proteomes" id="UP000521943"/>
    </source>
</evidence>
<keyword evidence="1" id="KW-0175">Coiled coil</keyword>
<dbReference type="EMBL" id="JACGCI010000055">
    <property type="protein sequence ID" value="KAF6750687.1"/>
    <property type="molecule type" value="Genomic_DNA"/>
</dbReference>
<evidence type="ECO:0000256" key="2">
    <source>
        <dbReference type="SAM" id="MobiDB-lite"/>
    </source>
</evidence>
<dbReference type="OrthoDB" id="10647515at2759"/>
<gene>
    <name evidence="3" type="ORF">DFP72DRAFT_1072123</name>
</gene>
<comment type="caution">
    <text evidence="3">The sequence shown here is derived from an EMBL/GenBank/DDBJ whole genome shotgun (WGS) entry which is preliminary data.</text>
</comment>
<proteinExistence type="predicted"/>
<feature type="coiled-coil region" evidence="1">
    <location>
        <begin position="210"/>
        <end position="237"/>
    </location>
</feature>
<accession>A0A8H6HQW6</accession>
<organism evidence="3 4">
    <name type="scientific">Ephemerocybe angulata</name>
    <dbReference type="NCBI Taxonomy" id="980116"/>
    <lineage>
        <taxon>Eukaryota</taxon>
        <taxon>Fungi</taxon>
        <taxon>Dikarya</taxon>
        <taxon>Basidiomycota</taxon>
        <taxon>Agaricomycotina</taxon>
        <taxon>Agaricomycetes</taxon>
        <taxon>Agaricomycetidae</taxon>
        <taxon>Agaricales</taxon>
        <taxon>Agaricineae</taxon>
        <taxon>Psathyrellaceae</taxon>
        <taxon>Ephemerocybe</taxon>
    </lineage>
</organism>
<evidence type="ECO:0000256" key="1">
    <source>
        <dbReference type="SAM" id="Coils"/>
    </source>
</evidence>
<feature type="region of interest" description="Disordered" evidence="2">
    <location>
        <begin position="165"/>
        <end position="188"/>
    </location>
</feature>